<accession>A0A812D602</accession>
<feature type="region of interest" description="Disordered" evidence="3">
    <location>
        <begin position="788"/>
        <end position="813"/>
    </location>
</feature>
<name>A0A812D602_ACAPH</name>
<dbReference type="GO" id="GO:0005634">
    <property type="term" value="C:nucleus"/>
    <property type="evidence" value="ECO:0007669"/>
    <property type="project" value="TreeGrafter"/>
</dbReference>
<feature type="compositionally biased region" description="Polar residues" evidence="3">
    <location>
        <begin position="292"/>
        <end position="307"/>
    </location>
</feature>
<dbReference type="Proteomes" id="UP000597762">
    <property type="component" value="Unassembled WGS sequence"/>
</dbReference>
<evidence type="ECO:0000313" key="4">
    <source>
        <dbReference type="EMBL" id="CAE1287554.1"/>
    </source>
</evidence>
<feature type="region of interest" description="Disordered" evidence="3">
    <location>
        <begin position="398"/>
        <end position="510"/>
    </location>
</feature>
<gene>
    <name evidence="4" type="ORF">SPHA_46649</name>
</gene>
<feature type="compositionally biased region" description="Polar residues" evidence="3">
    <location>
        <begin position="656"/>
        <end position="668"/>
    </location>
</feature>
<dbReference type="GO" id="GO:0003729">
    <property type="term" value="F:mRNA binding"/>
    <property type="evidence" value="ECO:0007669"/>
    <property type="project" value="TreeGrafter"/>
</dbReference>
<evidence type="ECO:0000256" key="2">
    <source>
        <dbReference type="ARBA" id="ARBA00022490"/>
    </source>
</evidence>
<dbReference type="GO" id="GO:0017148">
    <property type="term" value="P:negative regulation of translation"/>
    <property type="evidence" value="ECO:0007669"/>
    <property type="project" value="TreeGrafter"/>
</dbReference>
<feature type="region of interest" description="Disordered" evidence="3">
    <location>
        <begin position="712"/>
        <end position="758"/>
    </location>
</feature>
<feature type="region of interest" description="Disordered" evidence="3">
    <location>
        <begin position="155"/>
        <end position="251"/>
    </location>
</feature>
<feature type="region of interest" description="Disordered" evidence="3">
    <location>
        <begin position="1092"/>
        <end position="1117"/>
    </location>
</feature>
<keyword evidence="2" id="KW-0963">Cytoplasm</keyword>
<evidence type="ECO:0000313" key="5">
    <source>
        <dbReference type="Proteomes" id="UP000597762"/>
    </source>
</evidence>
<reference evidence="4" key="1">
    <citation type="submission" date="2021-01" db="EMBL/GenBank/DDBJ databases">
        <authorList>
            <person name="Li R."/>
            <person name="Bekaert M."/>
        </authorList>
    </citation>
    <scope>NUCLEOTIDE SEQUENCE</scope>
    <source>
        <strain evidence="4">Farmed</strain>
    </source>
</reference>
<feature type="compositionally biased region" description="Basic and acidic residues" evidence="3">
    <location>
        <begin position="180"/>
        <end position="215"/>
    </location>
</feature>
<protein>
    <submittedName>
        <fullName evidence="4">EIF4ENIF1</fullName>
    </submittedName>
</protein>
<feature type="compositionally biased region" description="Basic residues" evidence="3">
    <location>
        <begin position="216"/>
        <end position="230"/>
    </location>
</feature>
<feature type="compositionally biased region" description="Low complexity" evidence="3">
    <location>
        <begin position="400"/>
        <end position="418"/>
    </location>
</feature>
<feature type="compositionally biased region" description="Low complexity" evidence="3">
    <location>
        <begin position="712"/>
        <end position="727"/>
    </location>
</feature>
<evidence type="ECO:0000256" key="1">
    <source>
        <dbReference type="ARBA" id="ARBA00004496"/>
    </source>
</evidence>
<feature type="compositionally biased region" description="Low complexity" evidence="3">
    <location>
        <begin position="441"/>
        <end position="466"/>
    </location>
</feature>
<feature type="region of interest" description="Disordered" evidence="3">
    <location>
        <begin position="291"/>
        <end position="330"/>
    </location>
</feature>
<dbReference type="Pfam" id="PF10477">
    <property type="entry name" value="EIF4E-T"/>
    <property type="match status" value="1"/>
</dbReference>
<dbReference type="OrthoDB" id="8916892at2759"/>
<feature type="compositionally biased region" description="Low complexity" evidence="3">
    <location>
        <begin position="308"/>
        <end position="319"/>
    </location>
</feature>
<evidence type="ECO:0000256" key="3">
    <source>
        <dbReference type="SAM" id="MobiDB-lite"/>
    </source>
</evidence>
<feature type="region of interest" description="Disordered" evidence="3">
    <location>
        <begin position="656"/>
        <end position="677"/>
    </location>
</feature>
<feature type="region of interest" description="Disordered" evidence="3">
    <location>
        <begin position="923"/>
        <end position="949"/>
    </location>
</feature>
<feature type="region of interest" description="Disordered" evidence="3">
    <location>
        <begin position="1021"/>
        <end position="1054"/>
    </location>
</feature>
<dbReference type="GO" id="GO:0036464">
    <property type="term" value="C:cytoplasmic ribonucleoprotein granule"/>
    <property type="evidence" value="ECO:0007669"/>
    <property type="project" value="UniProtKB-ARBA"/>
</dbReference>
<proteinExistence type="predicted"/>
<feature type="compositionally biased region" description="Polar residues" evidence="3">
    <location>
        <begin position="792"/>
        <end position="802"/>
    </location>
</feature>
<comment type="caution">
    <text evidence="4">The sequence shown here is derived from an EMBL/GenBank/DDBJ whole genome shotgun (WGS) entry which is preliminary data.</text>
</comment>
<keyword evidence="5" id="KW-1185">Reference proteome</keyword>
<dbReference type="EMBL" id="CAHIKZ030002479">
    <property type="protein sequence ID" value="CAE1287554.1"/>
    <property type="molecule type" value="Genomic_DNA"/>
</dbReference>
<comment type="subcellular location">
    <subcellularLocation>
        <location evidence="1">Cytoplasm</location>
    </subcellularLocation>
</comment>
<sequence>MEGCWRKWFGLKLPAVGMMEHRNAESIQDENVQAASPVHHQYSRERLLELKKVPAARSKPCGLSKEFYTPDGIWDPEKWFKAFSASREGSPLTVGDGRERRRPTDLDRESLFRRRLSDPKERLREERDCIVLSPQRRSFGTGCHVTLSGIGRQISCPPDFKDSGGQSRERTRRIGSGRIQLEKDHNSRYDNREERFERNDSRAEGFRSSVHDRRDLSHRRMNPSGRRRSFRRQEEDATPEWFTDGPNSQADTIELRGFDGVGDQQEEDIEEELQIGGVNRKEFLEHIDEENISNISVSERNGSLETNESSSPEDSPPSDNVHGTPPQTSSLFDFDQFIQIHIPMLGLMPDGGGEESEANQGSRFSRWFSRASNQGSRTNSRRSSLTDENGFLQDLIETQSPTTISSSSTSPTVLGTLSLPPPSQDPHLQQHSSLLRQSHTSAALSQQSHPPQPLQQAPPQLHQQLHQQHEDKNPSLFSVSTHPLDRSSPPSPQHKKDCQPPALPSPTTVASTHSTNILQCKMSLLDSYNQHQPKNSVLNSLFSLNSAMMEKPDAGRSCSPSGPGVSAQDASAQLKALLFGKERNESVSASPTPNMPPYNMPGQVKTLAEIEADMHQPPSNNGIVSVSPVMEVPDCSGDMSAFNKLLSMMKAAAVDSSKTQMQDRSPATSVPPPQTIPYNLISGQNEFLHALSRNKERQLQIQQQTLQQIRMQQMQQQMQQQASQSQQHSAGPPPPPPTTGGSGTTVGNATISCTQYPSGQQASSDAILNFIKQNPAIITKPASPSPQLAAVLQQTASRTQSPGAPPLHSGPPTQFLQQNLLAAQQSPMHSTSQQRIPSPIMFSQQPPVHLSAPAPVHPSPLVQSSLAQPVNTNLTNVGSVRPQGLLHRVTSPQEMASVQSQVLTQIAIKKKKELDDQKERILRKQQADRSKSPVHFLNQRGIPTPVNVNSNKTSVSVSFTPTSVIRKMHSEKAVEKERQAKQDGCNTNSYSAQKSLVKSQMFGDNVLKDVYLNSCAELTSNGSQMHGSCDSGDKELSDSYGPGSMNGPSLKNQDGGAAVSIVNLSHGQQQSHTNLPMDSSIVAGSMNINVTSSSSVTSSPTSSAKSSKSTSHDTSLSGNAGEILAAQLLNHEQNSSPSQASSSSPCDQSKSVRALMGQGMMQNLSVHMQQNVPSTAATSAAQQLTATLAGRPIVKGNMKSANPLCPVAGLQSLPSAAAAGIARSLSLNSTSSPFGIPVNSRVPPPLQSNAIPPNIGVHPANIQMQLMFQGMNPLAAMHAHRSAGLESRFPSGMRGVYPGMVAPMLSSRASLAAAAASSIGVPSNPAAGGVVNVGVGRAVSPQIPSLHKQVTVPGNNGQKTSLQSLGLSNTGGADVLKWFDSEVLRNQLPNMPLPPQGQKVVTVDELERCQQAVSN</sequence>
<feature type="compositionally biased region" description="Polar residues" evidence="3">
    <location>
        <begin position="746"/>
        <end position="758"/>
    </location>
</feature>
<feature type="compositionally biased region" description="Polar residues" evidence="3">
    <location>
        <begin position="426"/>
        <end position="440"/>
    </location>
</feature>
<dbReference type="PANTHER" id="PTHR12269">
    <property type="entry name" value="EUKARYOTIC TRANSLATION INITIATION FACTOR 4E TRANSPORTER"/>
    <property type="match status" value="1"/>
</dbReference>
<dbReference type="InterPro" id="IPR018862">
    <property type="entry name" value="eIF4E-T"/>
</dbReference>
<dbReference type="PANTHER" id="PTHR12269:SF1">
    <property type="entry name" value="EUKARYOTIC TRANSLATION INITIATION FACTOR 4E TRANSPORTER"/>
    <property type="match status" value="1"/>
</dbReference>
<organism evidence="4 5">
    <name type="scientific">Acanthosepion pharaonis</name>
    <name type="common">Pharaoh cuttlefish</name>
    <name type="synonym">Sepia pharaonis</name>
    <dbReference type="NCBI Taxonomy" id="158019"/>
    <lineage>
        <taxon>Eukaryota</taxon>
        <taxon>Metazoa</taxon>
        <taxon>Spiralia</taxon>
        <taxon>Lophotrochozoa</taxon>
        <taxon>Mollusca</taxon>
        <taxon>Cephalopoda</taxon>
        <taxon>Coleoidea</taxon>
        <taxon>Decapodiformes</taxon>
        <taxon>Sepiida</taxon>
        <taxon>Sepiina</taxon>
        <taxon>Sepiidae</taxon>
        <taxon>Acanthosepion</taxon>
    </lineage>
</organism>